<evidence type="ECO:0000313" key="2">
    <source>
        <dbReference type="Proteomes" id="UP001064048"/>
    </source>
</evidence>
<comment type="caution">
    <text evidence="1">The sequence shown here is derived from an EMBL/GenBank/DDBJ whole genome shotgun (WGS) entry which is preliminary data.</text>
</comment>
<dbReference type="EMBL" id="CM046115">
    <property type="protein sequence ID" value="KAI8440800.1"/>
    <property type="molecule type" value="Genomic_DNA"/>
</dbReference>
<gene>
    <name evidence="1" type="ORF">MSG28_009124</name>
</gene>
<proteinExistence type="predicted"/>
<evidence type="ECO:0000313" key="1">
    <source>
        <dbReference type="EMBL" id="KAI8440800.1"/>
    </source>
</evidence>
<accession>A0ACC0KWV6</accession>
<protein>
    <submittedName>
        <fullName evidence="1">Uncharacterized protein</fullName>
    </submittedName>
</protein>
<organism evidence="1 2">
    <name type="scientific">Choristoneura fumiferana</name>
    <name type="common">Spruce budworm moth</name>
    <name type="synonym">Archips fumiferana</name>
    <dbReference type="NCBI Taxonomy" id="7141"/>
    <lineage>
        <taxon>Eukaryota</taxon>
        <taxon>Metazoa</taxon>
        <taxon>Ecdysozoa</taxon>
        <taxon>Arthropoda</taxon>
        <taxon>Hexapoda</taxon>
        <taxon>Insecta</taxon>
        <taxon>Pterygota</taxon>
        <taxon>Neoptera</taxon>
        <taxon>Endopterygota</taxon>
        <taxon>Lepidoptera</taxon>
        <taxon>Glossata</taxon>
        <taxon>Ditrysia</taxon>
        <taxon>Tortricoidea</taxon>
        <taxon>Tortricidae</taxon>
        <taxon>Tortricinae</taxon>
        <taxon>Choristoneura</taxon>
    </lineage>
</organism>
<reference evidence="1 2" key="1">
    <citation type="journal article" date="2022" name="Genome Biol. Evol.">
        <title>The Spruce Budworm Genome: Reconstructing the Evolutionary History of Antifreeze Proteins.</title>
        <authorList>
            <person name="Beliveau C."/>
            <person name="Gagne P."/>
            <person name="Picq S."/>
            <person name="Vernygora O."/>
            <person name="Keeling C.I."/>
            <person name="Pinkney K."/>
            <person name="Doucet D."/>
            <person name="Wen F."/>
            <person name="Johnston J.S."/>
            <person name="Maaroufi H."/>
            <person name="Boyle B."/>
            <person name="Laroche J."/>
            <person name="Dewar K."/>
            <person name="Juretic N."/>
            <person name="Blackburn G."/>
            <person name="Nisole A."/>
            <person name="Brunet B."/>
            <person name="Brandao M."/>
            <person name="Lumley L."/>
            <person name="Duan J."/>
            <person name="Quan G."/>
            <person name="Lucarotti C.J."/>
            <person name="Roe A.D."/>
            <person name="Sperling F.A.H."/>
            <person name="Levesque R.C."/>
            <person name="Cusson M."/>
        </authorList>
    </citation>
    <scope>NUCLEOTIDE SEQUENCE [LARGE SCALE GENOMIC DNA]</scope>
    <source>
        <strain evidence="1">Glfc:IPQL:Cfum</strain>
    </source>
</reference>
<name>A0ACC0KWV6_CHOFU</name>
<dbReference type="Proteomes" id="UP001064048">
    <property type="component" value="Chromosome 15"/>
</dbReference>
<sequence>MLEGRCVSVAPPCRTTATSSPSSQSRRTLSGSRATTRGQHDGSTMATGCAANCKRWCRRDWHARIGHRATPVQHLTSLVTTRKCDPNTARWKPRGKAAWWRLRDCPTCT</sequence>
<keyword evidence="2" id="KW-1185">Reference proteome</keyword>